<dbReference type="OrthoDB" id="770741at2"/>
<dbReference type="RefSeq" id="WP_129004649.1">
    <property type="nucleotide sequence ID" value="NZ_SDHZ01000002.1"/>
</dbReference>
<reference evidence="1 2" key="1">
    <citation type="submission" date="2019-01" db="EMBL/GenBank/DDBJ databases">
        <title>Filimonas sp. strain TTM-71.</title>
        <authorList>
            <person name="Chen W.-M."/>
        </authorList>
    </citation>
    <scope>NUCLEOTIDE SEQUENCE [LARGE SCALE GENOMIC DNA]</scope>
    <source>
        <strain evidence="1 2">TTM-71</strain>
    </source>
</reference>
<dbReference type="PROSITE" id="PS51257">
    <property type="entry name" value="PROKAR_LIPOPROTEIN"/>
    <property type="match status" value="1"/>
</dbReference>
<gene>
    <name evidence="1" type="ORF">ESB13_16045</name>
</gene>
<evidence type="ECO:0000313" key="1">
    <source>
        <dbReference type="EMBL" id="RXK83597.1"/>
    </source>
</evidence>
<organism evidence="1 2">
    <name type="scientific">Filimonas effusa</name>
    <dbReference type="NCBI Taxonomy" id="2508721"/>
    <lineage>
        <taxon>Bacteria</taxon>
        <taxon>Pseudomonadati</taxon>
        <taxon>Bacteroidota</taxon>
        <taxon>Chitinophagia</taxon>
        <taxon>Chitinophagales</taxon>
        <taxon>Chitinophagaceae</taxon>
        <taxon>Filimonas</taxon>
    </lineage>
</organism>
<dbReference type="Proteomes" id="UP000290545">
    <property type="component" value="Unassembled WGS sequence"/>
</dbReference>
<name>A0A4Q1D7C9_9BACT</name>
<proteinExistence type="predicted"/>
<comment type="caution">
    <text evidence="1">The sequence shown here is derived from an EMBL/GenBank/DDBJ whole genome shotgun (WGS) entry which is preliminary data.</text>
</comment>
<keyword evidence="2" id="KW-1185">Reference proteome</keyword>
<protein>
    <submittedName>
        <fullName evidence="1">Uncharacterized protein</fullName>
    </submittedName>
</protein>
<accession>A0A4Q1D7C9</accession>
<sequence>MKKLLVPMILLLYSCRELPKEMPADTAKIADSSRLMQASKPDTAQDQLYTSDLRPDRLVPLEKIFVDTVTYVDFSGDGDYMLCFIRKSSQLLSLVCDNVPEGKLNFLRGDTLEIKWKMDSIWIAGEGERLDFAEWLTNVRKIKDGKVEAFRKSNPKPIKYWHAREKSYGEDFKDYLYRLVEYYIAYSEKELVKAQLHNAENNGFVYSIEEMEKNDRHYTVLGLSVDRGTHSNIIQWLYLDSETRLFYEYDPATDKLVEFK</sequence>
<evidence type="ECO:0000313" key="2">
    <source>
        <dbReference type="Proteomes" id="UP000290545"/>
    </source>
</evidence>
<dbReference type="EMBL" id="SDHZ01000002">
    <property type="protein sequence ID" value="RXK83597.1"/>
    <property type="molecule type" value="Genomic_DNA"/>
</dbReference>
<dbReference type="AlphaFoldDB" id="A0A4Q1D7C9"/>